<dbReference type="InterPro" id="IPR036582">
    <property type="entry name" value="Mao_N_sf"/>
</dbReference>
<gene>
    <name evidence="3" type="ORF">ACFQ3W_21305</name>
</gene>
<feature type="chain" id="PRO_5046165217" evidence="1">
    <location>
        <begin position="26"/>
        <end position="303"/>
    </location>
</feature>
<dbReference type="Gene3D" id="3.30.457.10">
    <property type="entry name" value="Copper amine oxidase-like, N-terminal domain"/>
    <property type="match status" value="1"/>
</dbReference>
<comment type="caution">
    <text evidence="3">The sequence shown here is derived from an EMBL/GenBank/DDBJ whole genome shotgun (WGS) entry which is preliminary data.</text>
</comment>
<dbReference type="InterPro" id="IPR012854">
    <property type="entry name" value="Cu_amine_oxidase-like_N"/>
</dbReference>
<evidence type="ECO:0000313" key="4">
    <source>
        <dbReference type="Proteomes" id="UP001597262"/>
    </source>
</evidence>
<dbReference type="SUPFAM" id="SSF55383">
    <property type="entry name" value="Copper amine oxidase, domain N"/>
    <property type="match status" value="1"/>
</dbReference>
<dbReference type="Pfam" id="PF07833">
    <property type="entry name" value="Cu_amine_oxidN1"/>
    <property type="match status" value="1"/>
</dbReference>
<accession>A0ABW3S2U4</accession>
<dbReference type="EMBL" id="JBHTLM010000021">
    <property type="protein sequence ID" value="MFD1178818.1"/>
    <property type="molecule type" value="Genomic_DNA"/>
</dbReference>
<protein>
    <submittedName>
        <fullName evidence="3">Stalk domain-containing protein</fullName>
    </submittedName>
</protein>
<feature type="domain" description="Copper amine oxidase-like N-terminal" evidence="2">
    <location>
        <begin position="40"/>
        <end position="140"/>
    </location>
</feature>
<keyword evidence="1" id="KW-0732">Signal</keyword>
<reference evidence="4" key="1">
    <citation type="journal article" date="2019" name="Int. J. Syst. Evol. Microbiol.">
        <title>The Global Catalogue of Microorganisms (GCM) 10K type strain sequencing project: providing services to taxonomists for standard genome sequencing and annotation.</title>
        <authorList>
            <consortium name="The Broad Institute Genomics Platform"/>
            <consortium name="The Broad Institute Genome Sequencing Center for Infectious Disease"/>
            <person name="Wu L."/>
            <person name="Ma J."/>
        </authorList>
    </citation>
    <scope>NUCLEOTIDE SEQUENCE [LARGE SCALE GENOMIC DNA]</scope>
    <source>
        <strain evidence="4">CCUG 59189</strain>
    </source>
</reference>
<evidence type="ECO:0000313" key="3">
    <source>
        <dbReference type="EMBL" id="MFD1178818.1"/>
    </source>
</evidence>
<feature type="signal peptide" evidence="1">
    <location>
        <begin position="1"/>
        <end position="25"/>
    </location>
</feature>
<dbReference type="RefSeq" id="WP_379321260.1">
    <property type="nucleotide sequence ID" value="NZ_JBHTLM010000021.1"/>
</dbReference>
<evidence type="ECO:0000256" key="1">
    <source>
        <dbReference type="SAM" id="SignalP"/>
    </source>
</evidence>
<name>A0ABW3S2U4_9BACL</name>
<dbReference type="Proteomes" id="UP001597262">
    <property type="component" value="Unassembled WGS sequence"/>
</dbReference>
<proteinExistence type="predicted"/>
<evidence type="ECO:0000259" key="2">
    <source>
        <dbReference type="Pfam" id="PF07833"/>
    </source>
</evidence>
<organism evidence="3 4">
    <name type="scientific">Paenibacillus puldeungensis</name>
    <dbReference type="NCBI Taxonomy" id="696536"/>
    <lineage>
        <taxon>Bacteria</taxon>
        <taxon>Bacillati</taxon>
        <taxon>Bacillota</taxon>
        <taxon>Bacilli</taxon>
        <taxon>Bacillales</taxon>
        <taxon>Paenibacillaceae</taxon>
        <taxon>Paenibacillus</taxon>
    </lineage>
</organism>
<keyword evidence="4" id="KW-1185">Reference proteome</keyword>
<sequence length="303" mass="33877">MRKVPALLLCGIIAFSMLQTGSAKADSKKIVGSPKLAVLVDGRKVKFQGGDPVSENGRVQVPLRGIGEALGAKVAFSGKSVSYQKAGKSIELTLGSREAAVDGKIVTMDAEAKAVKGRTYVPLRFVSENLGEAVSWDQVGNWVWIGNQKVPDITEVTKLQKIESYKNYFHGAEDMLVAIDKKFTDVRVVSHETMPTYFKEITFLNMWMVTDSENYGVRVRYKGPKKLVMYFLSGNGDIRSRTGHIIEQSDGTKIAQFRIKSPGDNVIYQDKNWKNYSIKNIDYFFFPPYLEDDSIHLISNPFK</sequence>